<proteinExistence type="predicted"/>
<evidence type="ECO:0000313" key="1">
    <source>
        <dbReference type="EMBL" id="MVW61063.1"/>
    </source>
</evidence>
<comment type="caution">
    <text evidence="1">The sequence shown here is derived from an EMBL/GenBank/DDBJ whole genome shotgun (WGS) entry which is preliminary data.</text>
</comment>
<dbReference type="RefSeq" id="WP_160409252.1">
    <property type="nucleotide sequence ID" value="NZ_WSES01000004.1"/>
</dbReference>
<evidence type="ECO:0000313" key="2">
    <source>
        <dbReference type="Proteomes" id="UP000443353"/>
    </source>
</evidence>
<dbReference type="AlphaFoldDB" id="A0A7X3G030"/>
<keyword evidence="2" id="KW-1185">Reference proteome</keyword>
<name>A0A7X3G030_9BURK</name>
<dbReference type="Proteomes" id="UP000443353">
    <property type="component" value="Unassembled WGS sequence"/>
</dbReference>
<organism evidence="1 2">
    <name type="scientific">Massilia cellulosiltytica</name>
    <dbReference type="NCBI Taxonomy" id="2683234"/>
    <lineage>
        <taxon>Bacteria</taxon>
        <taxon>Pseudomonadati</taxon>
        <taxon>Pseudomonadota</taxon>
        <taxon>Betaproteobacteria</taxon>
        <taxon>Burkholderiales</taxon>
        <taxon>Oxalobacteraceae</taxon>
        <taxon>Telluria group</taxon>
        <taxon>Massilia</taxon>
    </lineage>
</organism>
<evidence type="ECO:0008006" key="3">
    <source>
        <dbReference type="Google" id="ProtNLM"/>
    </source>
</evidence>
<gene>
    <name evidence="1" type="ORF">GPY61_14100</name>
</gene>
<protein>
    <recommendedName>
        <fullName evidence="3">Ribbon-helix-helix domain-containing protein</fullName>
    </recommendedName>
</protein>
<accession>A0A7X3G030</accession>
<reference evidence="1 2" key="1">
    <citation type="submission" date="2019-12" db="EMBL/GenBank/DDBJ databases">
        <authorList>
            <person name="Li C."/>
            <person name="Zhao J."/>
        </authorList>
    </citation>
    <scope>NUCLEOTIDE SEQUENCE [LARGE SCALE GENOMIC DNA]</scope>
    <source>
        <strain evidence="1 2">NEAU-DD11</strain>
    </source>
</reference>
<dbReference type="EMBL" id="WSES01000004">
    <property type="protein sequence ID" value="MVW61063.1"/>
    <property type="molecule type" value="Genomic_DNA"/>
</dbReference>
<sequence length="71" mass="8082">MIIKQTSIPGTSFQRRQYDDGTVLDRRNVYLTPQQWLNAKKLAMMHEISVSQVIGQVIDQAVVTAKHTLRG</sequence>